<gene>
    <name evidence="4" type="ORF">COS22_00990</name>
    <name evidence="3" type="ORF">COS45_00705</name>
    <name evidence="5" type="ORF">COW47_01550</name>
    <name evidence="2" type="ORF">COW69_01670</name>
    <name evidence="7" type="ORF">COY63_01450</name>
    <name evidence="6" type="ORF">COZ66_01400</name>
</gene>
<dbReference type="EMBL" id="PCUF01000019">
    <property type="protein sequence ID" value="PIN66548.1"/>
    <property type="molecule type" value="Genomic_DNA"/>
</dbReference>
<reference evidence="2 10" key="1">
    <citation type="submission" date="2017-09" db="EMBL/GenBank/DDBJ databases">
        <title>Depth-based differentiation of microbial function through sediment-hosted aquifers and enrichment of novel symbionts in the deep terrestrial subsurface.</title>
        <authorList>
            <person name="Probst A.J."/>
            <person name="Ladd B."/>
            <person name="Jarett J.K."/>
            <person name="Geller-Mcgrath D.E."/>
            <person name="Sieber C.M."/>
            <person name="Emerson J.B."/>
            <person name="Anantharaman K."/>
            <person name="Thomas B.C."/>
            <person name="Malmstrom R."/>
            <person name="Stieglmeier M."/>
            <person name="Klingl A."/>
            <person name="Woyke T."/>
            <person name="Ryan C.M."/>
            <person name="Banfield J.F."/>
        </authorList>
    </citation>
    <scope>NUCLEOTIDE SEQUENCE [LARGE SCALE GENOMIC DNA]</scope>
    <source>
        <strain evidence="4">CG02_land_8_20_14_3_00_31_209</strain>
        <strain evidence="3">CG03_land_8_20_14_0_80_31_114</strain>
        <strain evidence="5">CG17_big_fil_post_rev_8_21_14_2_50_31_73</strain>
        <strain evidence="2">CG18_big_fil_WC_8_21_14_2_50_31_19</strain>
        <strain evidence="7">CG_4_10_14_0_8_um_filter_31_133</strain>
        <strain evidence="6">CG_4_8_14_3_um_filter</strain>
    </source>
</reference>
<keyword evidence="1" id="KW-0812">Transmembrane</keyword>
<dbReference type="AlphaFoldDB" id="A0A2G9LJ16"/>
<keyword evidence="1" id="KW-0472">Membrane</keyword>
<accession>A0A2H9MNS0</accession>
<organism evidence="2 10">
    <name type="scientific">Huberarchaeum crystalense</name>
    <dbReference type="NCBI Taxonomy" id="2014257"/>
    <lineage>
        <taxon>Archaea</taxon>
        <taxon>Candidatus Huberarchaeota</taxon>
        <taxon>Candidatus Huberarchaeia</taxon>
        <taxon>Candidatus Huberarchaeales</taxon>
        <taxon>Candidatus Huberarchaeaceae</taxon>
        <taxon>Candidatus Huberarchaeum</taxon>
    </lineage>
</organism>
<dbReference type="Proteomes" id="UP000231449">
    <property type="component" value="Unassembled WGS sequence"/>
</dbReference>
<evidence type="ECO:0000313" key="6">
    <source>
        <dbReference type="EMBL" id="PIX28089.1"/>
    </source>
</evidence>
<evidence type="ECO:0000256" key="1">
    <source>
        <dbReference type="SAM" id="Phobius"/>
    </source>
</evidence>
<dbReference type="EMBL" id="PEUT01000016">
    <property type="protein sequence ID" value="PIV13853.1"/>
    <property type="molecule type" value="Genomic_DNA"/>
</dbReference>
<protein>
    <submittedName>
        <fullName evidence="2">Uncharacterized protein</fullName>
    </submittedName>
</protein>
<accession>A0A2H9N2F3</accession>
<evidence type="ECO:0000313" key="9">
    <source>
        <dbReference type="Proteomes" id="UP000228989"/>
    </source>
</evidence>
<evidence type="ECO:0000313" key="8">
    <source>
        <dbReference type="Proteomes" id="UP000228874"/>
    </source>
</evidence>
<proteinExistence type="predicted"/>
<feature type="transmembrane region" description="Helical" evidence="1">
    <location>
        <begin position="21"/>
        <end position="42"/>
    </location>
</feature>
<feature type="transmembrane region" description="Helical" evidence="1">
    <location>
        <begin position="688"/>
        <end position="706"/>
    </location>
</feature>
<keyword evidence="1" id="KW-1133">Transmembrane helix</keyword>
<sequence>MGFLNKSSKYIMGGRETNKKVNVSTSVMLALFTVIFAFVSIISTLCFATNCTQNYNGNYMISWSFTDSNATQVNETYISPTGSIFTTTIWNRASDPNRTNITYINKASGTYIYDVSKNVSGTIYTIQQWQCIRVDACKNTIKAFVFDKDNKQISNAKVTLSCDYLSTSKTANTNENGMVEFTGVPASYYSNTNCNLSVNYTGLVTTKTFLIHQGKCGVVYDYTFALSYTDAQVYLSVLKLEDGFYKPMPNLTIRMVGTNNQIYVEKTDQYGAILKTILPGTYNVKIIQKGIILKEFTLPALSYRQNYSQEIVLTDYQYNTDDSRDVGCSQKPCNAIIITPVLSNIVAKSGTSNQVKLRVENLENVDMEFYITFDSPASKFFTQQQKKYTVNANSINIFALSYSVPKQVVTGSYELGIKAQYDCYCSQTSKVVFDIEQVIQKVKLPDEGIDLYDSVVCFGKTKTHKLTITNNDFESKTYSFSADGIPLSWITINPAQQTIATNSYANVSVVLRIPESATEGNYNLGIRAKSKDGDEKYFSAEFFAKNCKEPTLAELFKVSMPEKIEVNQGQNKSFVVEIENLDKVAHTFQISFSGVSDQWIVGDKFKQAESFSKTTSVFTIAVPDLNLSNFTRDVGVFVKDEKNRVVFTKTFNLAVSKTSIVNETKANQTISSGSISGFFTSVDEKKGILGLIFIIIIAAVAAVIYYKQLKGKGLLNNSRDATFAKINTDTQNTKQNIDYILNGTLNSDVGGKFEK</sequence>
<dbReference type="EMBL" id="PETW01000019">
    <property type="protein sequence ID" value="PIV46511.1"/>
    <property type="molecule type" value="Genomic_DNA"/>
</dbReference>
<reference evidence="8 9" key="2">
    <citation type="submission" date="2017-09" db="EMBL/GenBank/DDBJ databases">
        <title>Depth-based differentiation of microbial function through sediment-hosted aquifers and enrichment of novel symbionts in the deep terrestrial subsurface.</title>
        <authorList>
            <person name="Probst A.J."/>
            <person name="Ladd B."/>
            <person name="Jarett J.K."/>
            <person name="Geller-Mcgrath D.E."/>
            <person name="Sieber C.M.K."/>
            <person name="Emerson J.B."/>
            <person name="Anantharaman K."/>
            <person name="Thomas B.C."/>
            <person name="Malmstrom R."/>
            <person name="Stieglmeier M."/>
            <person name="Klingl A."/>
            <person name="Woyke T."/>
            <person name="Ryan C.M."/>
            <person name="Banfield J.F."/>
        </authorList>
    </citation>
    <scope>NUCLEOTIDE SEQUENCE [LARGE SCALE GENOMIC DNA]</scope>
</reference>
<accession>A0A2H9M2R7</accession>
<name>A0A2G9LJ16_HUBC1</name>
<evidence type="ECO:0000313" key="3">
    <source>
        <dbReference type="EMBL" id="PIV13853.1"/>
    </source>
</evidence>
<evidence type="ECO:0000313" key="7">
    <source>
        <dbReference type="EMBL" id="PIY99831.1"/>
    </source>
</evidence>
<accession>A0A2H9P8J1</accession>
<accession>A0A2H9M7L1</accession>
<dbReference type="Proteomes" id="UP000230477">
    <property type="component" value="Unassembled WGS sequence"/>
</dbReference>
<dbReference type="EMBL" id="PFMG01000032">
    <property type="protein sequence ID" value="PIY99831.1"/>
    <property type="molecule type" value="Genomic_DNA"/>
</dbReference>
<dbReference type="Proteomes" id="UP000229789">
    <property type="component" value="Unassembled WGS sequence"/>
</dbReference>
<dbReference type="EMBL" id="PFIH01000033">
    <property type="protein sequence ID" value="PIX28089.1"/>
    <property type="molecule type" value="Genomic_DNA"/>
</dbReference>
<dbReference type="InterPro" id="IPR013783">
    <property type="entry name" value="Ig-like_fold"/>
</dbReference>
<evidence type="ECO:0000313" key="10">
    <source>
        <dbReference type="Proteomes" id="UP000229789"/>
    </source>
</evidence>
<dbReference type="Proteomes" id="UP000228874">
    <property type="component" value="Unassembled WGS sequence"/>
</dbReference>
<dbReference type="Gene3D" id="2.60.40.10">
    <property type="entry name" value="Immunoglobulins"/>
    <property type="match status" value="1"/>
</dbReference>
<evidence type="ECO:0000313" key="4">
    <source>
        <dbReference type="EMBL" id="PIV46511.1"/>
    </source>
</evidence>
<evidence type="ECO:0000313" key="5">
    <source>
        <dbReference type="EMBL" id="PIV89683.1"/>
    </source>
</evidence>
<accession>A0A2G9LJ16</accession>
<dbReference type="Proteomes" id="UP000230713">
    <property type="component" value="Unassembled WGS sequence"/>
</dbReference>
<dbReference type="EMBL" id="PFFF01000035">
    <property type="protein sequence ID" value="PIV89683.1"/>
    <property type="molecule type" value="Genomic_DNA"/>
</dbReference>
<dbReference type="Proteomes" id="UP000228989">
    <property type="component" value="Unassembled WGS sequence"/>
</dbReference>
<comment type="caution">
    <text evidence="2">The sequence shown here is derived from an EMBL/GenBank/DDBJ whole genome shotgun (WGS) entry which is preliminary data.</text>
</comment>
<evidence type="ECO:0000313" key="2">
    <source>
        <dbReference type="EMBL" id="PIN66548.1"/>
    </source>
</evidence>